<reference evidence="1" key="1">
    <citation type="submission" date="2018-06" db="EMBL/GenBank/DDBJ databases">
        <authorList>
            <person name="Zhirakovskaya E."/>
        </authorList>
    </citation>
    <scope>NUCLEOTIDE SEQUENCE</scope>
</reference>
<gene>
    <name evidence="1" type="ORF">MNBD_BACTEROID03-1330</name>
</gene>
<organism evidence="1">
    <name type="scientific">hydrothermal vent metagenome</name>
    <dbReference type="NCBI Taxonomy" id="652676"/>
    <lineage>
        <taxon>unclassified sequences</taxon>
        <taxon>metagenomes</taxon>
        <taxon>ecological metagenomes</taxon>
    </lineage>
</organism>
<evidence type="ECO:0000313" key="1">
    <source>
        <dbReference type="EMBL" id="VAW11427.1"/>
    </source>
</evidence>
<dbReference type="AlphaFoldDB" id="A0A3B0TDK8"/>
<name>A0A3B0TDK8_9ZZZZ</name>
<protein>
    <submittedName>
        <fullName evidence="1">Uncharacterized protein</fullName>
    </submittedName>
</protein>
<dbReference type="EMBL" id="UOEL01000061">
    <property type="protein sequence ID" value="VAW11427.1"/>
    <property type="molecule type" value="Genomic_DNA"/>
</dbReference>
<proteinExistence type="predicted"/>
<accession>A0A3B0TDK8</accession>
<sequence length="293" mass="33463">MGNTFKRQLFFVIVIALNSVIMGQAISTDDVVGQYNLPSSDPQGGESVFVFPDNTFLTVYFGGMLKGDWKIVEDEILFKTVAVPQVVMYGRKLNSLRDTTQMDFNGFTGNRVLVSFGEGIVLEMRTVFNKNANCFDSPYLYKTTTALSEFGFAMGKTKIRSESDYNSLNLYQYENLKKYNDLIAVNLPSEYTSETVFSAKYVNGNLFFNHHSTAASRRELDDGNEEDTRFFKEFMKRGELLPDILEYGGEFYPVVEHPTDKVLRPFYKIEPSQIKVIKKRREDCANQSISSYL</sequence>